<dbReference type="Proteomes" id="UP001056201">
    <property type="component" value="Plasmid B"/>
</dbReference>
<dbReference type="Proteomes" id="UP001056201">
    <property type="component" value="Chromosome 1"/>
</dbReference>
<keyword evidence="2" id="KW-1277">Toxin-antitoxin system</keyword>
<keyword evidence="4" id="KW-0614">Plasmid</keyword>
<accession>A0ABY4S4D9</accession>
<dbReference type="InterPro" id="IPR035093">
    <property type="entry name" value="RelE/ParE_toxin_dom_sf"/>
</dbReference>
<dbReference type="RefSeq" id="WP_250196093.1">
    <property type="nucleotide sequence ID" value="NZ_CP097635.1"/>
</dbReference>
<sequence length="100" mass="11460">MPGADYRIAWRPKALEDLRSIVRYIAQDSPTRARTFGKKLREKVQPLAQHPRLGHEGRPGLPADVRELVLHANYIAVYRVIDTSRTVEILRVKHVAQQTP</sequence>
<dbReference type="PANTHER" id="PTHR33755">
    <property type="entry name" value="TOXIN PARE1-RELATED"/>
    <property type="match status" value="1"/>
</dbReference>
<name>A0ABY4S4D9_AQUTE</name>
<dbReference type="InterPro" id="IPR007712">
    <property type="entry name" value="RelE/ParE_toxin"/>
</dbReference>
<dbReference type="PANTHER" id="PTHR33755:SF6">
    <property type="entry name" value="PLASMID STABILIZATION SYSTEM PROTEIN"/>
    <property type="match status" value="1"/>
</dbReference>
<evidence type="ECO:0000313" key="4">
    <source>
        <dbReference type="EMBL" id="URI12035.1"/>
    </source>
</evidence>
<dbReference type="EMBL" id="CP097635">
    <property type="protein sequence ID" value="URI07864.1"/>
    <property type="molecule type" value="Genomic_DNA"/>
</dbReference>
<dbReference type="Pfam" id="PF05016">
    <property type="entry name" value="ParE_toxin"/>
    <property type="match status" value="1"/>
</dbReference>
<proteinExistence type="inferred from homology"/>
<evidence type="ECO:0000313" key="3">
    <source>
        <dbReference type="EMBL" id="URI07864.1"/>
    </source>
</evidence>
<evidence type="ECO:0000313" key="5">
    <source>
        <dbReference type="Proteomes" id="UP001056201"/>
    </source>
</evidence>
<geneLocation type="plasmid" evidence="4 5">
    <name>B</name>
</geneLocation>
<evidence type="ECO:0000256" key="1">
    <source>
        <dbReference type="ARBA" id="ARBA00006226"/>
    </source>
</evidence>
<dbReference type="Gene3D" id="3.30.2310.20">
    <property type="entry name" value="RelE-like"/>
    <property type="match status" value="1"/>
</dbReference>
<organism evidence="3 5">
    <name type="scientific">Aquincola tertiaricarbonis</name>
    <dbReference type="NCBI Taxonomy" id="391953"/>
    <lineage>
        <taxon>Bacteria</taxon>
        <taxon>Pseudomonadati</taxon>
        <taxon>Pseudomonadota</taxon>
        <taxon>Betaproteobacteria</taxon>
        <taxon>Burkholderiales</taxon>
        <taxon>Sphaerotilaceae</taxon>
        <taxon>Aquincola</taxon>
    </lineage>
</organism>
<keyword evidence="5" id="KW-1185">Reference proteome</keyword>
<reference evidence="3" key="1">
    <citation type="submission" date="2022-05" db="EMBL/GenBank/DDBJ databases">
        <title>An RpoN-dependent PEP-CTERM gene is involved in floc formation of an Aquincola tertiaricarbonis strain.</title>
        <authorList>
            <person name="Qiu D."/>
            <person name="Xia M."/>
        </authorList>
    </citation>
    <scope>NUCLEOTIDE SEQUENCE</scope>
    <source>
        <strain evidence="3">RN12</strain>
        <plasmid evidence="4">B</plasmid>
    </source>
</reference>
<dbReference type="SUPFAM" id="SSF143011">
    <property type="entry name" value="RelE-like"/>
    <property type="match status" value="1"/>
</dbReference>
<comment type="similarity">
    <text evidence="1">Belongs to the RelE toxin family.</text>
</comment>
<dbReference type="EMBL" id="CP097638">
    <property type="protein sequence ID" value="URI12035.1"/>
    <property type="molecule type" value="Genomic_DNA"/>
</dbReference>
<evidence type="ECO:0000256" key="2">
    <source>
        <dbReference type="ARBA" id="ARBA00022649"/>
    </source>
</evidence>
<dbReference type="InterPro" id="IPR051803">
    <property type="entry name" value="TA_system_RelE-like_toxin"/>
</dbReference>
<dbReference type="NCBIfam" id="TIGR02385">
    <property type="entry name" value="RelE_StbE"/>
    <property type="match status" value="1"/>
</dbReference>
<gene>
    <name evidence="3" type="ORF">MW290_04535</name>
    <name evidence="4" type="ORF">MW290_32860</name>
</gene>
<protein>
    <submittedName>
        <fullName evidence="3">Type II toxin-antitoxin system RelE/ParE family toxin</fullName>
    </submittedName>
</protein>